<dbReference type="InterPro" id="IPR036388">
    <property type="entry name" value="WH-like_DNA-bd_sf"/>
</dbReference>
<feature type="domain" description="HTH deoR-type" evidence="4">
    <location>
        <begin position="5"/>
        <end position="60"/>
    </location>
</feature>
<dbReference type="AlphaFoldDB" id="A0A443J031"/>
<dbReference type="InterPro" id="IPR036390">
    <property type="entry name" value="WH_DNA-bd_sf"/>
</dbReference>
<keyword evidence="6" id="KW-1185">Reference proteome</keyword>
<keyword evidence="2" id="KW-0238">DNA-binding</keyword>
<evidence type="ECO:0000313" key="6">
    <source>
        <dbReference type="Proteomes" id="UP000273811"/>
    </source>
</evidence>
<dbReference type="Pfam" id="PF08220">
    <property type="entry name" value="HTH_DeoR"/>
    <property type="match status" value="1"/>
</dbReference>
<dbReference type="PROSITE" id="PS00894">
    <property type="entry name" value="HTH_DEOR_1"/>
    <property type="match status" value="1"/>
</dbReference>
<dbReference type="SMART" id="SM00420">
    <property type="entry name" value="HTH_DEOR"/>
    <property type="match status" value="1"/>
</dbReference>
<accession>A0A443J031</accession>
<dbReference type="GeneID" id="56390702"/>
<dbReference type="InterPro" id="IPR037171">
    <property type="entry name" value="NagB/RpiA_transferase-like"/>
</dbReference>
<evidence type="ECO:0000256" key="3">
    <source>
        <dbReference type="ARBA" id="ARBA00023163"/>
    </source>
</evidence>
<evidence type="ECO:0000256" key="2">
    <source>
        <dbReference type="ARBA" id="ARBA00023125"/>
    </source>
</evidence>
<reference evidence="5" key="1">
    <citation type="submission" date="2018-12" db="EMBL/GenBank/DDBJ databases">
        <authorList>
            <person name="Sun L."/>
            <person name="Chen Z."/>
        </authorList>
    </citation>
    <scope>NUCLEOTIDE SEQUENCE [LARGE SCALE GENOMIC DNA]</scope>
    <source>
        <strain evidence="5">DSM 16012</strain>
    </source>
</reference>
<evidence type="ECO:0000259" key="4">
    <source>
        <dbReference type="PROSITE" id="PS51000"/>
    </source>
</evidence>
<dbReference type="OrthoDB" id="9797223at2"/>
<comment type="caution">
    <text evidence="5">The sequence shown here is derived from an EMBL/GenBank/DDBJ whole genome shotgun (WGS) entry which is preliminary data.</text>
</comment>
<dbReference type="GO" id="GO:0003677">
    <property type="term" value="F:DNA binding"/>
    <property type="evidence" value="ECO:0007669"/>
    <property type="project" value="UniProtKB-KW"/>
</dbReference>
<dbReference type="SUPFAM" id="SSF46785">
    <property type="entry name" value="Winged helix' DNA-binding domain"/>
    <property type="match status" value="1"/>
</dbReference>
<dbReference type="PROSITE" id="PS51000">
    <property type="entry name" value="HTH_DEOR_2"/>
    <property type="match status" value="1"/>
</dbReference>
<dbReference type="InterPro" id="IPR050313">
    <property type="entry name" value="Carb_Metab_HTH_regulators"/>
</dbReference>
<dbReference type="Pfam" id="PF00455">
    <property type="entry name" value="DeoRC"/>
    <property type="match status" value="1"/>
</dbReference>
<dbReference type="InterPro" id="IPR014036">
    <property type="entry name" value="DeoR-like_C"/>
</dbReference>
<proteinExistence type="predicted"/>
<dbReference type="SMART" id="SM01134">
    <property type="entry name" value="DeoRC"/>
    <property type="match status" value="1"/>
</dbReference>
<dbReference type="PANTHER" id="PTHR30363:SF44">
    <property type="entry name" value="AGA OPERON TRANSCRIPTIONAL REPRESSOR-RELATED"/>
    <property type="match status" value="1"/>
</dbReference>
<dbReference type="PRINTS" id="PR00037">
    <property type="entry name" value="HTHLACR"/>
</dbReference>
<dbReference type="SUPFAM" id="SSF100950">
    <property type="entry name" value="NagB/RpiA/CoA transferase-like"/>
    <property type="match status" value="1"/>
</dbReference>
<dbReference type="RefSeq" id="WP_120069998.1">
    <property type="nucleotide sequence ID" value="NZ_CP126113.1"/>
</dbReference>
<dbReference type="GO" id="GO:0003700">
    <property type="term" value="F:DNA-binding transcription factor activity"/>
    <property type="evidence" value="ECO:0007669"/>
    <property type="project" value="InterPro"/>
</dbReference>
<protein>
    <submittedName>
        <fullName evidence="5">DeoR/GlpR transcriptional regulator</fullName>
    </submittedName>
</protein>
<dbReference type="PANTHER" id="PTHR30363">
    <property type="entry name" value="HTH-TYPE TRANSCRIPTIONAL REGULATOR SRLR-RELATED"/>
    <property type="match status" value="1"/>
</dbReference>
<dbReference type="InterPro" id="IPR001034">
    <property type="entry name" value="DeoR_HTH"/>
</dbReference>
<dbReference type="InterPro" id="IPR018356">
    <property type="entry name" value="Tscrpt_reg_HTH_DeoR_CS"/>
</dbReference>
<evidence type="ECO:0000256" key="1">
    <source>
        <dbReference type="ARBA" id="ARBA00023015"/>
    </source>
</evidence>
<dbReference type="Proteomes" id="UP000273811">
    <property type="component" value="Unassembled WGS sequence"/>
</dbReference>
<name>A0A443J031_9BACI</name>
<keyword evidence="3" id="KW-0804">Transcription</keyword>
<dbReference type="Gene3D" id="1.10.10.10">
    <property type="entry name" value="Winged helix-like DNA-binding domain superfamily/Winged helix DNA-binding domain"/>
    <property type="match status" value="1"/>
</dbReference>
<dbReference type="EMBL" id="QYTU02000004">
    <property type="protein sequence ID" value="RWR13958.1"/>
    <property type="molecule type" value="Genomic_DNA"/>
</dbReference>
<sequence length="266" mass="30085">MVTLPSARRDEIVNILKSKDYAEISYLSQKFSVSEMTIRRDIDKLEKEGKVLKVYGGVRLKEIREKEYEGSIEERKGRNSFEKKLIALEAVKFIEDGDVIAFDASTTALELSRHIKFKKKVTVVTNNINIAVELSSDPDITIILLGGFLRRTSLSVFGSSISKYLESIYIDKAFISCKSLNFNDGVTDSLIDEGEAKQAIIMRSTYLYLLADHTKINTIAFFKICPAESVNTLITDEVVPFNKEQQKCLEQYRENGTNVIIAKQSN</sequence>
<evidence type="ECO:0000313" key="5">
    <source>
        <dbReference type="EMBL" id="RWR13958.1"/>
    </source>
</evidence>
<keyword evidence="1" id="KW-0805">Transcription regulation</keyword>
<organism evidence="5 6">
    <name type="scientific">Siminovitchia fortis</name>
    <dbReference type="NCBI Taxonomy" id="254758"/>
    <lineage>
        <taxon>Bacteria</taxon>
        <taxon>Bacillati</taxon>
        <taxon>Bacillota</taxon>
        <taxon>Bacilli</taxon>
        <taxon>Bacillales</taxon>
        <taxon>Bacillaceae</taxon>
        <taxon>Siminovitchia</taxon>
    </lineage>
</organism>
<gene>
    <name evidence="5" type="ORF">D4N35_003390</name>
</gene>